<dbReference type="OrthoDB" id="4773646at2"/>
<dbReference type="AlphaFoldDB" id="A0A1H3CAE8"/>
<dbReference type="Gene3D" id="3.40.50.300">
    <property type="entry name" value="P-loop containing nucleotide triphosphate hydrolases"/>
    <property type="match status" value="1"/>
</dbReference>
<dbReference type="EMBL" id="FNNA01000008">
    <property type="protein sequence ID" value="SDX51093.1"/>
    <property type="molecule type" value="Genomic_DNA"/>
</dbReference>
<gene>
    <name evidence="3" type="ORF">SAMN05444276_10826</name>
</gene>
<keyword evidence="1" id="KW-0175">Coiled coil</keyword>
<feature type="region of interest" description="Disordered" evidence="2">
    <location>
        <begin position="243"/>
        <end position="269"/>
    </location>
</feature>
<protein>
    <recommendedName>
        <fullName evidence="5">Large ATP-binding protein</fullName>
    </recommendedName>
</protein>
<reference evidence="4" key="1">
    <citation type="submission" date="2016-10" db="EMBL/GenBank/DDBJ databases">
        <authorList>
            <person name="Varghese N."/>
            <person name="Submissions S."/>
        </authorList>
    </citation>
    <scope>NUCLEOTIDE SEQUENCE [LARGE SCALE GENOMIC DNA]</scope>
    <source>
        <strain evidence="4">DSM 29303</strain>
    </source>
</reference>
<evidence type="ECO:0000256" key="1">
    <source>
        <dbReference type="SAM" id="Coils"/>
    </source>
</evidence>
<organism evidence="3 4">
    <name type="scientific">Paracoccus sanguinis</name>
    <dbReference type="NCBI Taxonomy" id="1545044"/>
    <lineage>
        <taxon>Bacteria</taxon>
        <taxon>Pseudomonadati</taxon>
        <taxon>Pseudomonadota</taxon>
        <taxon>Alphaproteobacteria</taxon>
        <taxon>Rhodobacterales</taxon>
        <taxon>Paracoccaceae</taxon>
        <taxon>Paracoccus</taxon>
    </lineage>
</organism>
<dbReference type="STRING" id="1545044.SAMN05444276_10826"/>
<dbReference type="SUPFAM" id="SSF52540">
    <property type="entry name" value="P-loop containing nucleoside triphosphate hydrolases"/>
    <property type="match status" value="1"/>
</dbReference>
<dbReference type="Proteomes" id="UP000182944">
    <property type="component" value="Unassembled WGS sequence"/>
</dbReference>
<evidence type="ECO:0000313" key="3">
    <source>
        <dbReference type="EMBL" id="SDX51093.1"/>
    </source>
</evidence>
<name>A0A1H3CAE8_9RHOB</name>
<evidence type="ECO:0000313" key="4">
    <source>
        <dbReference type="Proteomes" id="UP000182944"/>
    </source>
</evidence>
<feature type="coiled-coil region" evidence="1">
    <location>
        <begin position="384"/>
        <end position="472"/>
    </location>
</feature>
<sequence>MSGNWLETIAEKSDLPPHEASQRLRRWGVVPDRAARPAPSFIIKRLAFSGEKKGKILGRIDFEWGGLGPGVWAVTSETNLRGKSTVLEVMLWCLRGKPKGLQDDVRSWLSRVVLEFGVEAERYRVAFDLVDNMPNGRLERLDLDGAYHELDHFTSDEGFALVMAQFMMDALDLEVLRAMQGPTGEKKEVEHGWLALSNVFYLGGEHMVLLGGDVQAAGLPARLFQMYVGLPWAHTKAMVTTAKKELDQRRTNADRATQRSEAESKEARERLEREIDIARKQLNALPSETTTAEALAQAGHAVTSATTKMADLQARATKSDADAEQIIAEALADERAVRDLRESIVASRFFNGLKPKCCPRCETEVPTTRVKAEVTDLACSLCAEAITEDRLEDVSEELEAAEARASASKAAADRAKSARSAAQSALKAAKEALGAAQAELAELAKGSDFTAKRNAELELARLEGALEERSTAPKETAPDPDAELIAVAEKETAKAYDAGRTDIIDALNAEILPLARRLGIEALESVTLDSGGKMKVEKGGTTTSFTKVTAGERLRLRLATAVALLRVGRRLGIGRHPGLLIIDSPSKEEVTKVNLEALLVELRTIAEEIEDMQVIVAGTDADEIVRALGEEHCRTARGEEYVW</sequence>
<keyword evidence="4" id="KW-1185">Reference proteome</keyword>
<proteinExistence type="predicted"/>
<dbReference type="InterPro" id="IPR027417">
    <property type="entry name" value="P-loop_NTPase"/>
</dbReference>
<evidence type="ECO:0000256" key="2">
    <source>
        <dbReference type="SAM" id="MobiDB-lite"/>
    </source>
</evidence>
<accession>A0A1H3CAE8</accession>
<evidence type="ECO:0008006" key="5">
    <source>
        <dbReference type="Google" id="ProtNLM"/>
    </source>
</evidence>